<gene>
    <name evidence="1" type="ORF">H0E84_10595</name>
</gene>
<dbReference type="Proteomes" id="UP000578091">
    <property type="component" value="Unassembled WGS sequence"/>
</dbReference>
<evidence type="ECO:0000313" key="2">
    <source>
        <dbReference type="Proteomes" id="UP000578091"/>
    </source>
</evidence>
<protein>
    <submittedName>
        <fullName evidence="1">Uncharacterized protein</fullName>
    </submittedName>
</protein>
<sequence>MFWKKPKLTDPHLGELAYSSGSWDTHIETRHGRILASVSGSRRSLDGVSRSQLIAIVGDLDRYHSGAVTAIRMDQFASEWLDGTHGTLELSNIISTNVEGQFSLLFGFSAWPDGTINADFCDWKVKEVWCND</sequence>
<evidence type="ECO:0000313" key="1">
    <source>
        <dbReference type="EMBL" id="NZA26833.1"/>
    </source>
</evidence>
<proteinExistence type="predicted"/>
<comment type="caution">
    <text evidence="1">The sequence shown here is derived from an EMBL/GenBank/DDBJ whole genome shotgun (WGS) entry which is preliminary data.</text>
</comment>
<accession>A0A853JC59</accession>
<dbReference type="EMBL" id="JACCKA010000062">
    <property type="protein sequence ID" value="NZA26833.1"/>
    <property type="molecule type" value="Genomic_DNA"/>
</dbReference>
<name>A0A853JC59_9GAMM</name>
<reference evidence="1 2" key="1">
    <citation type="submission" date="2020-07" db="EMBL/GenBank/DDBJ databases">
        <title>Luteimonas sp. SJ-92.</title>
        <authorList>
            <person name="Huang X.-X."/>
            <person name="Xu L."/>
            <person name="Sun J.-Q."/>
        </authorList>
    </citation>
    <scope>NUCLEOTIDE SEQUENCE [LARGE SCALE GENOMIC DNA]</scope>
    <source>
        <strain evidence="1 2">SJ-92</strain>
    </source>
</reference>
<dbReference type="AlphaFoldDB" id="A0A853JC59"/>
<dbReference type="RefSeq" id="WP_180678617.1">
    <property type="nucleotide sequence ID" value="NZ_JACCKA010000062.1"/>
</dbReference>
<organism evidence="1 2">
    <name type="scientific">Luteimonas salinisoli</name>
    <dbReference type="NCBI Taxonomy" id="2752307"/>
    <lineage>
        <taxon>Bacteria</taxon>
        <taxon>Pseudomonadati</taxon>
        <taxon>Pseudomonadota</taxon>
        <taxon>Gammaproteobacteria</taxon>
        <taxon>Lysobacterales</taxon>
        <taxon>Lysobacteraceae</taxon>
        <taxon>Luteimonas</taxon>
    </lineage>
</organism>
<keyword evidence="2" id="KW-1185">Reference proteome</keyword>